<organism evidence="2">
    <name type="scientific">Tanacetum cinerariifolium</name>
    <name type="common">Dalmatian daisy</name>
    <name type="synonym">Chrysanthemum cinerariifolium</name>
    <dbReference type="NCBI Taxonomy" id="118510"/>
    <lineage>
        <taxon>Eukaryota</taxon>
        <taxon>Viridiplantae</taxon>
        <taxon>Streptophyta</taxon>
        <taxon>Embryophyta</taxon>
        <taxon>Tracheophyta</taxon>
        <taxon>Spermatophyta</taxon>
        <taxon>Magnoliopsida</taxon>
        <taxon>eudicotyledons</taxon>
        <taxon>Gunneridae</taxon>
        <taxon>Pentapetalae</taxon>
        <taxon>asterids</taxon>
        <taxon>campanulids</taxon>
        <taxon>Asterales</taxon>
        <taxon>Asteraceae</taxon>
        <taxon>Asteroideae</taxon>
        <taxon>Anthemideae</taxon>
        <taxon>Anthemidinae</taxon>
        <taxon>Tanacetum</taxon>
    </lineage>
</organism>
<name>A0A699IQ11_TANCI</name>
<keyword evidence="2" id="KW-0808">Transferase</keyword>
<dbReference type="AlphaFoldDB" id="A0A699IQ11"/>
<dbReference type="EMBL" id="BKCJ010317701">
    <property type="protein sequence ID" value="GEZ74361.1"/>
    <property type="molecule type" value="Genomic_DNA"/>
</dbReference>
<gene>
    <name evidence="2" type="ORF">Tci_546334</name>
</gene>
<evidence type="ECO:0000256" key="1">
    <source>
        <dbReference type="SAM" id="MobiDB-lite"/>
    </source>
</evidence>
<protein>
    <submittedName>
        <fullName evidence="2">Reverse transcriptase domain-containing protein</fullName>
    </submittedName>
</protein>
<keyword evidence="2" id="KW-0548">Nucleotidyltransferase</keyword>
<comment type="caution">
    <text evidence="2">The sequence shown here is derived from an EMBL/GenBank/DDBJ whole genome shotgun (WGS) entry which is preliminary data.</text>
</comment>
<accession>A0A699IQ11</accession>
<feature type="compositionally biased region" description="Basic and acidic residues" evidence="1">
    <location>
        <begin position="30"/>
        <end position="44"/>
    </location>
</feature>
<feature type="compositionally biased region" description="Polar residues" evidence="1">
    <location>
        <begin position="119"/>
        <end position="132"/>
    </location>
</feature>
<feature type="non-terminal residue" evidence="2">
    <location>
        <position position="1"/>
    </location>
</feature>
<sequence>NVTLSKPATTHDAIRMAYNLIDQVVHAKSTRGDDGNKQKWEDHQGVNTDSNNQHHQQNRRQEADKAYAAAPAKRRGYAGNLPLCNRCKLHHTSPCIVRCMNCQNTCHQSKDCMSKAPATGSTTHTSSADGTN</sequence>
<proteinExistence type="predicted"/>
<reference evidence="2" key="1">
    <citation type="journal article" date="2019" name="Sci. Rep.">
        <title>Draft genome of Tanacetum cinerariifolium, the natural source of mosquito coil.</title>
        <authorList>
            <person name="Yamashiro T."/>
            <person name="Shiraishi A."/>
            <person name="Satake H."/>
            <person name="Nakayama K."/>
        </authorList>
    </citation>
    <scope>NUCLEOTIDE SEQUENCE</scope>
</reference>
<feature type="region of interest" description="Disordered" evidence="1">
    <location>
        <begin position="113"/>
        <end position="132"/>
    </location>
</feature>
<feature type="region of interest" description="Disordered" evidence="1">
    <location>
        <begin position="29"/>
        <end position="71"/>
    </location>
</feature>
<evidence type="ECO:0000313" key="2">
    <source>
        <dbReference type="EMBL" id="GEZ74361.1"/>
    </source>
</evidence>
<keyword evidence="2" id="KW-0695">RNA-directed DNA polymerase</keyword>
<dbReference type="GO" id="GO:0003964">
    <property type="term" value="F:RNA-directed DNA polymerase activity"/>
    <property type="evidence" value="ECO:0007669"/>
    <property type="project" value="UniProtKB-KW"/>
</dbReference>